<dbReference type="AlphaFoldDB" id="A0A150TZN3"/>
<comment type="caution">
    <text evidence="1">The sequence shown here is derived from an EMBL/GenBank/DDBJ whole genome shotgun (WGS) entry which is preliminary data.</text>
</comment>
<organism evidence="1 2">
    <name type="scientific">Sorangium cellulosum</name>
    <name type="common">Polyangium cellulosum</name>
    <dbReference type="NCBI Taxonomy" id="56"/>
    <lineage>
        <taxon>Bacteria</taxon>
        <taxon>Pseudomonadati</taxon>
        <taxon>Myxococcota</taxon>
        <taxon>Polyangia</taxon>
        <taxon>Polyangiales</taxon>
        <taxon>Polyangiaceae</taxon>
        <taxon>Sorangium</taxon>
    </lineage>
</organism>
<evidence type="ECO:0000313" key="1">
    <source>
        <dbReference type="EMBL" id="KYG10181.1"/>
    </source>
</evidence>
<dbReference type="InterPro" id="IPR022205">
    <property type="entry name" value="DUF3732"/>
</dbReference>
<evidence type="ECO:0000313" key="2">
    <source>
        <dbReference type="Proteomes" id="UP000075502"/>
    </source>
</evidence>
<dbReference type="Proteomes" id="UP000075502">
    <property type="component" value="Unassembled WGS sequence"/>
</dbReference>
<sequence length="109" mass="12746">MYHLCALLGLHWHLKDTNSFVPRLVVFDQPSQAYFPSDGDQKGTDWDAVRSIYEMLFRFVMDTENQIQVLALDHADFSRQDDRFRAAVRANWHGYDGLIRDTPDQDPDD</sequence>
<dbReference type="Pfam" id="PF12532">
    <property type="entry name" value="DUF3732"/>
    <property type="match status" value="1"/>
</dbReference>
<proteinExistence type="predicted"/>
<name>A0A150TZN3_SORCE</name>
<accession>A0A150TZN3</accession>
<dbReference type="EMBL" id="JEME01000426">
    <property type="protein sequence ID" value="KYG10181.1"/>
    <property type="molecule type" value="Genomic_DNA"/>
</dbReference>
<reference evidence="1 2" key="1">
    <citation type="submission" date="2014-02" db="EMBL/GenBank/DDBJ databases">
        <title>The small core and large imbalanced accessory genome model reveals a collaborative survival strategy of Sorangium cellulosum strains in nature.</title>
        <authorList>
            <person name="Han K."/>
            <person name="Peng R."/>
            <person name="Blom J."/>
            <person name="Li Y.-Z."/>
        </authorList>
    </citation>
    <scope>NUCLEOTIDE SEQUENCE [LARGE SCALE GENOMIC DNA]</scope>
    <source>
        <strain evidence="1 2">So0007-03</strain>
    </source>
</reference>
<gene>
    <name evidence="1" type="ORF">BE21_13550</name>
</gene>
<evidence type="ECO:0008006" key="3">
    <source>
        <dbReference type="Google" id="ProtNLM"/>
    </source>
</evidence>
<protein>
    <recommendedName>
        <fullName evidence="3">DUF3732 domain-containing protein</fullName>
    </recommendedName>
</protein>